<evidence type="ECO:0000313" key="2">
    <source>
        <dbReference type="EMBL" id="AMJ76422.1"/>
    </source>
</evidence>
<dbReference type="Proteomes" id="UP000056750">
    <property type="component" value="Chromosome"/>
</dbReference>
<accession>A0ABN4LUL9</accession>
<dbReference type="SUPFAM" id="SSF54909">
    <property type="entry name" value="Dimeric alpha+beta barrel"/>
    <property type="match status" value="1"/>
</dbReference>
<dbReference type="GO" id="GO:0004497">
    <property type="term" value="F:monooxygenase activity"/>
    <property type="evidence" value="ECO:0007669"/>
    <property type="project" value="UniProtKB-KW"/>
</dbReference>
<dbReference type="InterPro" id="IPR011008">
    <property type="entry name" value="Dimeric_a/b-barrel"/>
</dbReference>
<dbReference type="Gene3D" id="3.30.70.100">
    <property type="match status" value="1"/>
</dbReference>
<evidence type="ECO:0000313" key="3">
    <source>
        <dbReference type="Proteomes" id="UP000056750"/>
    </source>
</evidence>
<keyword evidence="2" id="KW-0503">Monooxygenase</keyword>
<evidence type="ECO:0000259" key="1">
    <source>
        <dbReference type="PROSITE" id="PS51725"/>
    </source>
</evidence>
<reference evidence="2 3" key="1">
    <citation type="submission" date="2015-12" db="EMBL/GenBank/DDBJ databases">
        <title>Intraspecies pangenome expansion in the marine bacterium Alteromonas.</title>
        <authorList>
            <person name="Lopez-Perez M."/>
            <person name="Rodriguez-Valera F."/>
        </authorList>
    </citation>
    <scope>NUCLEOTIDE SEQUENCE [LARGE SCALE GENOMIC DNA]</scope>
    <source>
        <strain evidence="2 3">LMG 21861</strain>
    </source>
</reference>
<proteinExistence type="predicted"/>
<gene>
    <name evidence="2" type="ORF">AVL57_12415</name>
</gene>
<keyword evidence="2" id="KW-0560">Oxidoreductase</keyword>
<keyword evidence="3" id="KW-1185">Reference proteome</keyword>
<name>A0ABN4LUL9_9ALTE</name>
<sequence length="92" mass="10650">MKKIILSGYIDVPNDQIKLVKSALPKHIELTQQENGCLTFKVTQRTNEPNIFDVYEEFVDKEAFEKHQKRVSNSDWGIASKSALRHYVITEV</sequence>
<organism evidence="2 3">
    <name type="scientific">Alteromonas stellipolaris</name>
    <dbReference type="NCBI Taxonomy" id="233316"/>
    <lineage>
        <taxon>Bacteria</taxon>
        <taxon>Pseudomonadati</taxon>
        <taxon>Pseudomonadota</taxon>
        <taxon>Gammaproteobacteria</taxon>
        <taxon>Alteromonadales</taxon>
        <taxon>Alteromonadaceae</taxon>
        <taxon>Alteromonas/Salinimonas group</taxon>
        <taxon>Alteromonas</taxon>
    </lineage>
</organism>
<protein>
    <submittedName>
        <fullName evidence="2">Antibiotic biosynthesis monooxygenase</fullName>
    </submittedName>
</protein>
<dbReference type="EMBL" id="CP013926">
    <property type="protein sequence ID" value="AMJ76422.1"/>
    <property type="molecule type" value="Genomic_DNA"/>
</dbReference>
<feature type="domain" description="ABM" evidence="1">
    <location>
        <begin position="4"/>
        <end position="92"/>
    </location>
</feature>
<dbReference type="Pfam" id="PF03992">
    <property type="entry name" value="ABM"/>
    <property type="match status" value="1"/>
</dbReference>
<dbReference type="PROSITE" id="PS51725">
    <property type="entry name" value="ABM"/>
    <property type="match status" value="1"/>
</dbReference>
<dbReference type="InterPro" id="IPR007138">
    <property type="entry name" value="ABM_dom"/>
</dbReference>